<dbReference type="InterPro" id="IPR054058">
    <property type="entry name" value="HTH_67"/>
</dbReference>
<proteinExistence type="predicted"/>
<reference evidence="2" key="1">
    <citation type="submission" date="2017-02" db="EMBL/GenBank/DDBJ databases">
        <authorList>
            <person name="Dridi B."/>
        </authorList>
    </citation>
    <scope>NUCLEOTIDE SEQUENCE [LARGE SCALE GENOMIC DNA]</scope>
    <source>
        <strain evidence="2">B Co 03.10</strain>
    </source>
</reference>
<dbReference type="Pfam" id="PF21863">
    <property type="entry name" value="HTH_67"/>
    <property type="match status" value="1"/>
</dbReference>
<organism evidence="1 2">
    <name type="scientific">Brevibacterium yomogidense</name>
    <dbReference type="NCBI Taxonomy" id="946573"/>
    <lineage>
        <taxon>Bacteria</taxon>
        <taxon>Bacillati</taxon>
        <taxon>Actinomycetota</taxon>
        <taxon>Actinomycetes</taxon>
        <taxon>Micrococcales</taxon>
        <taxon>Brevibacteriaceae</taxon>
        <taxon>Brevibacterium</taxon>
    </lineage>
</organism>
<protein>
    <recommendedName>
        <fullName evidence="3">SalK</fullName>
    </recommendedName>
</protein>
<evidence type="ECO:0000313" key="2">
    <source>
        <dbReference type="Proteomes" id="UP000196581"/>
    </source>
</evidence>
<dbReference type="AlphaFoldDB" id="A0A1X6XIJ7"/>
<dbReference type="EMBL" id="FWFF01000017">
    <property type="protein sequence ID" value="SLM98976.1"/>
    <property type="molecule type" value="Genomic_DNA"/>
</dbReference>
<keyword evidence="2" id="KW-1185">Reference proteome</keyword>
<dbReference type="Proteomes" id="UP000196581">
    <property type="component" value="Unassembled WGS sequence"/>
</dbReference>
<evidence type="ECO:0000313" key="1">
    <source>
        <dbReference type="EMBL" id="SLM98976.1"/>
    </source>
</evidence>
<dbReference type="NCBIfam" id="NF047719">
    <property type="entry name" value="SCO6745_fam_HTH"/>
    <property type="match status" value="1"/>
</dbReference>
<evidence type="ECO:0008006" key="3">
    <source>
        <dbReference type="Google" id="ProtNLM"/>
    </source>
</evidence>
<name>A0A1X6XIJ7_9MICO</name>
<dbReference type="RefSeq" id="WP_087007778.1">
    <property type="nucleotide sequence ID" value="NZ_FWFF01000017.1"/>
</dbReference>
<sequence length="308" mass="32311">MTRTSLIRSATKRLDTLHSASYFAPTMTEALTSAGVPAEAHYLAQRSASLGTPSAELVVATFFNYAPAYVSTHVPAVWESLRPADITAARIAGVEAMSAQILASDAATASGMDRAGFDSLATKILERLRPVLDAQSLSGRPLFAAHVPALTGARAADPTLQSAVDLWAAITLLREHRGDAHIAALVTVGLSGLEAIVLDSATGRSFYPWSMRKTRGWSEEEWRETAEALQTRGLLTSSGDDAHLTDAGAALKEDAETRTDAAVASAWDVLTDDALSALADDAKVVAKLVLGSGVLPSKLFGHGSDAKS</sequence>
<accession>A0A1X6XIJ7</accession>
<gene>
    <name evidence="1" type="ORF">FM105_10030</name>
</gene>